<protein>
    <submittedName>
        <fullName evidence="1">Transporter</fullName>
    </submittedName>
</protein>
<organism evidence="1 2">
    <name type="scientific">Erysipelothrix inopinata</name>
    <dbReference type="NCBI Taxonomy" id="225084"/>
    <lineage>
        <taxon>Bacteria</taxon>
        <taxon>Bacillati</taxon>
        <taxon>Bacillota</taxon>
        <taxon>Erysipelotrichia</taxon>
        <taxon>Erysipelotrichales</taxon>
        <taxon>Erysipelotrichaceae</taxon>
        <taxon>Erysipelothrix</taxon>
    </lineage>
</organism>
<name>A0A7G9RYP5_9FIRM</name>
<accession>A0A7G9RYP5</accession>
<evidence type="ECO:0000313" key="1">
    <source>
        <dbReference type="EMBL" id="QNN60720.1"/>
    </source>
</evidence>
<gene>
    <name evidence="1" type="ORF">H9L01_10205</name>
</gene>
<proteinExistence type="predicted"/>
<dbReference type="Proteomes" id="UP000515928">
    <property type="component" value="Chromosome"/>
</dbReference>
<keyword evidence="2" id="KW-1185">Reference proteome</keyword>
<reference evidence="1 2" key="1">
    <citation type="submission" date="2020-08" db="EMBL/GenBank/DDBJ databases">
        <title>Genome sequence of Erysipelothrix inopinata DSM 15511T.</title>
        <authorList>
            <person name="Hyun D.-W."/>
            <person name="Bae J.-W."/>
        </authorList>
    </citation>
    <scope>NUCLEOTIDE SEQUENCE [LARGE SCALE GENOMIC DNA]</scope>
    <source>
        <strain evidence="1 2">DSM 15511</strain>
    </source>
</reference>
<evidence type="ECO:0000313" key="2">
    <source>
        <dbReference type="Proteomes" id="UP000515928"/>
    </source>
</evidence>
<dbReference type="AlphaFoldDB" id="A0A7G9RYP5"/>
<dbReference type="EMBL" id="CP060715">
    <property type="protein sequence ID" value="QNN60720.1"/>
    <property type="molecule type" value="Genomic_DNA"/>
</dbReference>
<sequence>MKNVLKSFFGSLLLVILLILVLWLGYVGFIGGPARAYEKEDRQYVEAMMDTMKYDEAQLLNRFSYDQVYYITQVKDADASFIVWFNKDLSKLEKHDLVSKDKVSEIATRYGMNEKNISYGVYKNKLVFVLKNRQLELFVDVDTLDILFQVGGNKNVVE</sequence>
<dbReference type="RefSeq" id="WP_187533843.1">
    <property type="nucleotide sequence ID" value="NZ_CBCSHU010000023.1"/>
</dbReference>
<dbReference type="KEGG" id="eio:H9L01_10205"/>